<evidence type="ECO:0000256" key="7">
    <source>
        <dbReference type="ARBA" id="ARBA00022676"/>
    </source>
</evidence>
<dbReference type="GO" id="GO:0009002">
    <property type="term" value="F:serine-type D-Ala-D-Ala carboxypeptidase activity"/>
    <property type="evidence" value="ECO:0007669"/>
    <property type="project" value="UniProtKB-EC"/>
</dbReference>
<dbReference type="NCBIfam" id="TIGR02074">
    <property type="entry name" value="PBP_1a_fam"/>
    <property type="match status" value="1"/>
</dbReference>
<dbReference type="EMBL" id="LPVJ01000011">
    <property type="protein sequence ID" value="KUO96613.1"/>
    <property type="molecule type" value="Genomic_DNA"/>
</dbReference>
<dbReference type="SUPFAM" id="SSF56601">
    <property type="entry name" value="beta-lactamase/transpeptidase-like"/>
    <property type="match status" value="1"/>
</dbReference>
<evidence type="ECO:0000256" key="8">
    <source>
        <dbReference type="ARBA" id="ARBA00022679"/>
    </source>
</evidence>
<keyword evidence="4" id="KW-1003">Cell membrane</keyword>
<keyword evidence="12 17" id="KW-0472">Membrane</keyword>
<evidence type="ECO:0000313" key="20">
    <source>
        <dbReference type="EMBL" id="KUO96613.1"/>
    </source>
</evidence>
<dbReference type="PANTHER" id="PTHR32282:SF11">
    <property type="entry name" value="PENICILLIN-BINDING PROTEIN 1B"/>
    <property type="match status" value="1"/>
</dbReference>
<evidence type="ECO:0000256" key="11">
    <source>
        <dbReference type="ARBA" id="ARBA00022984"/>
    </source>
</evidence>
<keyword evidence="17" id="KW-0812">Transmembrane</keyword>
<evidence type="ECO:0000256" key="1">
    <source>
        <dbReference type="ARBA" id="ARBA00004236"/>
    </source>
</evidence>
<evidence type="ECO:0000256" key="13">
    <source>
        <dbReference type="ARBA" id="ARBA00023268"/>
    </source>
</evidence>
<evidence type="ECO:0000313" key="21">
    <source>
        <dbReference type="Proteomes" id="UP000053557"/>
    </source>
</evidence>
<dbReference type="GO" id="GO:0008658">
    <property type="term" value="F:penicillin binding"/>
    <property type="evidence" value="ECO:0007669"/>
    <property type="project" value="InterPro"/>
</dbReference>
<dbReference type="OrthoDB" id="9766909at2"/>
<evidence type="ECO:0000256" key="5">
    <source>
        <dbReference type="ARBA" id="ARBA00022645"/>
    </source>
</evidence>
<dbReference type="AlphaFoldDB" id="A0A101XSB5"/>
<comment type="similarity">
    <text evidence="2">In the C-terminal section; belongs to the transpeptidase family.</text>
</comment>
<evidence type="ECO:0000256" key="2">
    <source>
        <dbReference type="ARBA" id="ARBA00007090"/>
    </source>
</evidence>
<accession>A0A101XSB5</accession>
<dbReference type="InterPro" id="IPR036950">
    <property type="entry name" value="PBP_transglycosylase"/>
</dbReference>
<dbReference type="InterPro" id="IPR050396">
    <property type="entry name" value="Glycosyltr_51/Transpeptidase"/>
</dbReference>
<dbReference type="GO" id="GO:0008955">
    <property type="term" value="F:peptidoglycan glycosyltransferase activity"/>
    <property type="evidence" value="ECO:0007669"/>
    <property type="project" value="UniProtKB-EC"/>
</dbReference>
<proteinExistence type="inferred from homology"/>
<comment type="catalytic activity">
    <reaction evidence="16">
        <text>[GlcNAc-(1-&gt;4)-Mur2Ac(oyl-L-Ala-gamma-D-Glu-L-Lys-D-Ala-D-Ala)](n)-di-trans,octa-cis-undecaprenyl diphosphate + beta-D-GlcNAc-(1-&gt;4)-Mur2Ac(oyl-L-Ala-gamma-D-Glu-L-Lys-D-Ala-D-Ala)-di-trans,octa-cis-undecaprenyl diphosphate = [GlcNAc-(1-&gt;4)-Mur2Ac(oyl-L-Ala-gamma-D-Glu-L-Lys-D-Ala-D-Ala)](n+1)-di-trans,octa-cis-undecaprenyl diphosphate + di-trans,octa-cis-undecaprenyl diphosphate + H(+)</text>
        <dbReference type="Rhea" id="RHEA:23708"/>
        <dbReference type="Rhea" id="RHEA-COMP:9602"/>
        <dbReference type="Rhea" id="RHEA-COMP:9603"/>
        <dbReference type="ChEBI" id="CHEBI:15378"/>
        <dbReference type="ChEBI" id="CHEBI:58405"/>
        <dbReference type="ChEBI" id="CHEBI:60033"/>
        <dbReference type="ChEBI" id="CHEBI:78435"/>
        <dbReference type="EC" id="2.4.99.28"/>
    </reaction>
</comment>
<dbReference type="RefSeq" id="WP_067713456.1">
    <property type="nucleotide sequence ID" value="NZ_LPVJ01000011.1"/>
</dbReference>
<keyword evidence="8" id="KW-0808">Transferase</keyword>
<evidence type="ECO:0000259" key="18">
    <source>
        <dbReference type="Pfam" id="PF00905"/>
    </source>
</evidence>
<sequence length="696" mass="75930">MRKWRLHPLLLTPATLFRITVESPHPPHTDEPRRILRLFQAKPMILISSSLAGFFLCTLGYLKYAPLPKGIIMDPSRILASDGKGLADLVSAGVTRQVVTLADIPLSLQEATVAIEDRQFYAHHGINLKGIARALLANVGAGHVVQGGSTITQQLAKNLFLTSDRTLSRKMREMLLAMQLEWHYTKPQILSDYLNVIYYGEGATGIGTASLSYFGKPVSRLTLAESAMLAGLPKGPSLYDPLLHPKAAKERQHTVLSAMVHAGFITTAAARAAERQPLTYIRRTAAQTDAPYFVDAATRDLKQQFHLTSDDLYRGGLMIHTPLDVTLSRHVDQIIKTKLQPFPGLQAAVVVMDPQNGDILAYSGGRDYRTSPYDRAQAMRQPGSTFKAMVYAAALERGKTPATRYKSAPTVFSLSRTPGSAYLVHNFADDYAYHNLDMQQAIARSDNVYAVHTALDTGLLHVIKTARALGLPDDMKPYPSLALGVFPVSPLQMARAYAVFANGGLLVHPHFVSRITDAQGHVLRRAPDDRLQVLRPGIAAQMTQMLTHVMKPGGTGYRVASLLTEPVAAKTGTTDTDAWMVGYTPRAVCAVWVGYDQMRPLSSLASHVAAPIFANVMEQAIRERPSSGFLATATSGIENVAIDPETGQRATSMCPDRDILPFRAGTAPTVTCVAHPEKNAPVWERAWNAVRSLFGG</sequence>
<dbReference type="InterPro" id="IPR012338">
    <property type="entry name" value="Beta-lactam/transpept-like"/>
</dbReference>
<keyword evidence="10" id="KW-0133">Cell shape</keyword>
<dbReference type="InterPro" id="IPR001460">
    <property type="entry name" value="PCN-bd_Tpept"/>
</dbReference>
<dbReference type="GO" id="GO:0006508">
    <property type="term" value="P:proteolysis"/>
    <property type="evidence" value="ECO:0007669"/>
    <property type="project" value="UniProtKB-KW"/>
</dbReference>
<comment type="subcellular location">
    <subcellularLocation>
        <location evidence="1">Cell membrane</location>
    </subcellularLocation>
</comment>
<keyword evidence="11" id="KW-0573">Peptidoglycan synthesis</keyword>
<dbReference type="Pfam" id="PF00912">
    <property type="entry name" value="Transgly"/>
    <property type="match status" value="1"/>
</dbReference>
<evidence type="ECO:0000256" key="10">
    <source>
        <dbReference type="ARBA" id="ARBA00022960"/>
    </source>
</evidence>
<comment type="similarity">
    <text evidence="3">In the N-terminal section; belongs to the glycosyltransferase 51 family.</text>
</comment>
<evidence type="ECO:0000256" key="17">
    <source>
        <dbReference type="SAM" id="Phobius"/>
    </source>
</evidence>
<keyword evidence="6" id="KW-0645">Protease</keyword>
<keyword evidence="17" id="KW-1133">Transmembrane helix</keyword>
<feature type="domain" description="Penicillin-binding protein transpeptidase" evidence="18">
    <location>
        <begin position="348"/>
        <end position="618"/>
    </location>
</feature>
<dbReference type="Proteomes" id="UP000053557">
    <property type="component" value="Unassembled WGS sequence"/>
</dbReference>
<evidence type="ECO:0000256" key="14">
    <source>
        <dbReference type="ARBA" id="ARBA00023316"/>
    </source>
</evidence>
<dbReference type="Gene3D" id="3.40.710.10">
    <property type="entry name" value="DD-peptidase/beta-lactamase superfamily"/>
    <property type="match status" value="1"/>
</dbReference>
<evidence type="ECO:0000256" key="9">
    <source>
        <dbReference type="ARBA" id="ARBA00022801"/>
    </source>
</evidence>
<evidence type="ECO:0000256" key="6">
    <source>
        <dbReference type="ARBA" id="ARBA00022670"/>
    </source>
</evidence>
<dbReference type="GO" id="GO:0009252">
    <property type="term" value="P:peptidoglycan biosynthetic process"/>
    <property type="evidence" value="ECO:0007669"/>
    <property type="project" value="UniProtKB-KW"/>
</dbReference>
<dbReference type="GO" id="GO:0008360">
    <property type="term" value="P:regulation of cell shape"/>
    <property type="evidence" value="ECO:0007669"/>
    <property type="project" value="UniProtKB-KW"/>
</dbReference>
<feature type="transmembrane region" description="Helical" evidence="17">
    <location>
        <begin position="43"/>
        <end position="62"/>
    </location>
</feature>
<comment type="catalytic activity">
    <reaction evidence="15">
        <text>Preferential cleavage: (Ac)2-L-Lys-D-Ala-|-D-Ala. Also transpeptidation of peptidyl-alanyl moieties that are N-acyl substituents of D-alanine.</text>
        <dbReference type="EC" id="3.4.16.4"/>
    </reaction>
</comment>
<dbReference type="SUPFAM" id="SSF53955">
    <property type="entry name" value="Lysozyme-like"/>
    <property type="match status" value="1"/>
</dbReference>
<dbReference type="GO" id="GO:0005886">
    <property type="term" value="C:plasma membrane"/>
    <property type="evidence" value="ECO:0007669"/>
    <property type="project" value="UniProtKB-SubCell"/>
</dbReference>
<comment type="caution">
    <text evidence="20">The sequence shown here is derived from an EMBL/GenBank/DDBJ whole genome shotgun (WGS) entry which is preliminary data.</text>
</comment>
<keyword evidence="5" id="KW-0121">Carboxypeptidase</keyword>
<reference evidence="20 21" key="1">
    <citation type="submission" date="2015-12" db="EMBL/GenBank/DDBJ databases">
        <title>Draft genome sequence of Acidibacillus ferrooxidans ITV001, isolated from a chalcopyrite acid mine drainage site in Brazil.</title>
        <authorList>
            <person name="Dall'Agnol H."/>
            <person name="Nancucheo I."/>
            <person name="Johnson B."/>
            <person name="Oliveira R."/>
            <person name="Leite L."/>
            <person name="Pylro V."/>
            <person name="Nunes G.L."/>
            <person name="Tzotzos G."/>
            <person name="Fernandes G.R."/>
            <person name="Dutra J."/>
            <person name="Orellana S.C."/>
            <person name="Oliveira G."/>
        </authorList>
    </citation>
    <scope>NUCLEOTIDE SEQUENCE [LARGE SCALE GENOMIC DNA]</scope>
    <source>
        <strain evidence="21">ITV01</strain>
    </source>
</reference>
<evidence type="ECO:0000256" key="12">
    <source>
        <dbReference type="ARBA" id="ARBA00023136"/>
    </source>
</evidence>
<keyword evidence="21" id="KW-1185">Reference proteome</keyword>
<evidence type="ECO:0000256" key="16">
    <source>
        <dbReference type="ARBA" id="ARBA00049902"/>
    </source>
</evidence>
<dbReference type="InterPro" id="IPR001264">
    <property type="entry name" value="Glyco_trans_51"/>
</dbReference>
<keyword evidence="7" id="KW-0328">Glycosyltransferase</keyword>
<evidence type="ECO:0000256" key="4">
    <source>
        <dbReference type="ARBA" id="ARBA00022475"/>
    </source>
</evidence>
<dbReference type="GO" id="GO:0030288">
    <property type="term" value="C:outer membrane-bounded periplasmic space"/>
    <property type="evidence" value="ECO:0007669"/>
    <property type="project" value="TreeGrafter"/>
</dbReference>
<keyword evidence="13" id="KW-0511">Multifunctional enzyme</keyword>
<evidence type="ECO:0000259" key="19">
    <source>
        <dbReference type="Pfam" id="PF00912"/>
    </source>
</evidence>
<evidence type="ECO:0000256" key="3">
    <source>
        <dbReference type="ARBA" id="ARBA00007739"/>
    </source>
</evidence>
<dbReference type="FunFam" id="1.10.3810.10:FF:000001">
    <property type="entry name" value="Penicillin-binding protein 1A"/>
    <property type="match status" value="1"/>
</dbReference>
<dbReference type="Gene3D" id="1.10.3810.10">
    <property type="entry name" value="Biosynthetic peptidoglycan transglycosylase-like"/>
    <property type="match status" value="1"/>
</dbReference>
<protein>
    <submittedName>
        <fullName evidence="20">Uncharacterized protein</fullName>
    </submittedName>
</protein>
<dbReference type="GO" id="GO:0071555">
    <property type="term" value="P:cell wall organization"/>
    <property type="evidence" value="ECO:0007669"/>
    <property type="project" value="UniProtKB-KW"/>
</dbReference>
<gene>
    <name evidence="20" type="ORF">ATW55_00600</name>
</gene>
<dbReference type="Pfam" id="PF00905">
    <property type="entry name" value="Transpeptidase"/>
    <property type="match status" value="1"/>
</dbReference>
<keyword evidence="9" id="KW-0378">Hydrolase</keyword>
<dbReference type="InterPro" id="IPR023346">
    <property type="entry name" value="Lysozyme-like_dom_sf"/>
</dbReference>
<feature type="domain" description="Glycosyl transferase family 51" evidence="19">
    <location>
        <begin position="92"/>
        <end position="259"/>
    </location>
</feature>
<dbReference type="PANTHER" id="PTHR32282">
    <property type="entry name" value="BINDING PROTEIN TRANSPEPTIDASE, PUTATIVE-RELATED"/>
    <property type="match status" value="1"/>
</dbReference>
<keyword evidence="14" id="KW-0961">Cell wall biogenesis/degradation</keyword>
<evidence type="ECO:0000256" key="15">
    <source>
        <dbReference type="ARBA" id="ARBA00034000"/>
    </source>
</evidence>
<name>A0A101XSB5_9BACL</name>
<organism evidence="20 21">
    <name type="scientific">Ferroacidibacillus organovorans</name>
    <dbReference type="NCBI Taxonomy" id="1765683"/>
    <lineage>
        <taxon>Bacteria</taxon>
        <taxon>Bacillati</taxon>
        <taxon>Bacillota</taxon>
        <taxon>Bacilli</taxon>
        <taxon>Bacillales</taxon>
        <taxon>Alicyclobacillaceae</taxon>
        <taxon>Ferroacidibacillus</taxon>
    </lineage>
</organism>